<name>X0XXD8_9ZZZZ</name>
<dbReference type="InterPro" id="IPR015946">
    <property type="entry name" value="KH_dom-like_a/b"/>
</dbReference>
<dbReference type="Gene3D" id="3.30.300.20">
    <property type="match status" value="1"/>
</dbReference>
<dbReference type="InterPro" id="IPR003718">
    <property type="entry name" value="OsmC/Ohr_fam"/>
</dbReference>
<comment type="caution">
    <text evidence="1">The sequence shown here is derived from an EMBL/GenBank/DDBJ whole genome shotgun (WGS) entry which is preliminary data.</text>
</comment>
<accession>X0XXD8</accession>
<protein>
    <recommendedName>
        <fullName evidence="2">OsmC family protein</fullName>
    </recommendedName>
</protein>
<feature type="non-terminal residue" evidence="1">
    <location>
        <position position="1"/>
    </location>
</feature>
<organism evidence="1">
    <name type="scientific">marine sediment metagenome</name>
    <dbReference type="NCBI Taxonomy" id="412755"/>
    <lineage>
        <taxon>unclassified sequences</taxon>
        <taxon>metagenomes</taxon>
        <taxon>ecological metagenomes</taxon>
    </lineage>
</organism>
<dbReference type="PANTHER" id="PTHR35368">
    <property type="entry name" value="HYDROPEROXIDE REDUCTASE"/>
    <property type="match status" value="1"/>
</dbReference>
<sequence length="162" mass="17418">FTENPELGKSRFQITNKWNSGGKNTTSVASFVSGGAETHHSQVFAIDADEPPSLGGDDTAANPVEYLLSALAGCITTTLVAHAAVRGIEIEEIESSLEGAMDLNGFLGLNPDTPKGYQHIRMDINVNTAEENLDKLRELTQFSPVYSTLTNGVPVEINIQKK</sequence>
<dbReference type="PANTHER" id="PTHR35368:SF1">
    <property type="entry name" value="HYDROPEROXIDE REDUCTASE"/>
    <property type="match status" value="1"/>
</dbReference>
<dbReference type="EMBL" id="BARS01040829">
    <property type="protein sequence ID" value="GAG39882.1"/>
    <property type="molecule type" value="Genomic_DNA"/>
</dbReference>
<reference evidence="1" key="1">
    <citation type="journal article" date="2014" name="Front. Microbiol.">
        <title>High frequency of phylogenetically diverse reductive dehalogenase-homologous genes in deep subseafloor sedimentary metagenomes.</title>
        <authorList>
            <person name="Kawai M."/>
            <person name="Futagami T."/>
            <person name="Toyoda A."/>
            <person name="Takaki Y."/>
            <person name="Nishi S."/>
            <person name="Hori S."/>
            <person name="Arai W."/>
            <person name="Tsubouchi T."/>
            <person name="Morono Y."/>
            <person name="Uchiyama I."/>
            <person name="Ito T."/>
            <person name="Fujiyama A."/>
            <person name="Inagaki F."/>
            <person name="Takami H."/>
        </authorList>
    </citation>
    <scope>NUCLEOTIDE SEQUENCE</scope>
    <source>
        <strain evidence="1">Expedition CK06-06</strain>
    </source>
</reference>
<proteinExistence type="predicted"/>
<dbReference type="Pfam" id="PF02566">
    <property type="entry name" value="OsmC"/>
    <property type="match status" value="1"/>
</dbReference>
<evidence type="ECO:0000313" key="1">
    <source>
        <dbReference type="EMBL" id="GAG39882.1"/>
    </source>
</evidence>
<dbReference type="InterPro" id="IPR036102">
    <property type="entry name" value="OsmC/Ohrsf"/>
</dbReference>
<dbReference type="SUPFAM" id="SSF82784">
    <property type="entry name" value="OsmC-like"/>
    <property type="match status" value="1"/>
</dbReference>
<gene>
    <name evidence="1" type="ORF">S01H1_62189</name>
</gene>
<dbReference type="AlphaFoldDB" id="X0XXD8"/>
<dbReference type="InterPro" id="IPR052924">
    <property type="entry name" value="OsmC/Ohr_hydroprdx_reductase"/>
</dbReference>
<evidence type="ECO:0008006" key="2">
    <source>
        <dbReference type="Google" id="ProtNLM"/>
    </source>
</evidence>